<evidence type="ECO:0000313" key="11">
    <source>
        <dbReference type="Proteomes" id="UP000199268"/>
    </source>
</evidence>
<keyword evidence="4 7" id="KW-1133">Transmembrane helix</keyword>
<keyword evidence="3 7" id="KW-0812">Transmembrane</keyword>
<feature type="transmembrane region" description="Helical" evidence="7">
    <location>
        <begin position="21"/>
        <end position="46"/>
    </location>
</feature>
<feature type="domain" description="ABC3 transporter permease C-terminal" evidence="8">
    <location>
        <begin position="264"/>
        <end position="376"/>
    </location>
</feature>
<evidence type="ECO:0000259" key="8">
    <source>
        <dbReference type="Pfam" id="PF02687"/>
    </source>
</evidence>
<evidence type="ECO:0000256" key="4">
    <source>
        <dbReference type="ARBA" id="ARBA00022989"/>
    </source>
</evidence>
<evidence type="ECO:0000256" key="7">
    <source>
        <dbReference type="SAM" id="Phobius"/>
    </source>
</evidence>
<evidence type="ECO:0000256" key="3">
    <source>
        <dbReference type="ARBA" id="ARBA00022692"/>
    </source>
</evidence>
<dbReference type="Pfam" id="PF02687">
    <property type="entry name" value="FtsX"/>
    <property type="match status" value="1"/>
</dbReference>
<sequence>MNIREKLVYRIKDVRSYPKQNGAVLVSVIISMISVLLIIAIGNGLANNIASQLKPMSSNKLSFLYTSNTKQSISDKDFSYLNNIPEVQSFNVSSDEKMSNVDTLLKQEQHLATIGKITDFSTFKIIKGNKNALDTDNSVFINQSALWIRPSVLNSLINSSIFINGKMFIIKGLYTTNLLDGGNLPDILISATHFKNLGLHISNNMLNVNFDLKSEHSIKKLEDTIIDQYDELHSGDGGLVVLDDTVLSDSMHGLVSKITTLVVIVASISLIVSGFSISSSMYANIAIRSNEIGLRRTLGATRKNIRNQFIIEGLILLVAGVFIGDIISQVAVLIMKVLGIDTYISVEEMLMVGFIPIIIGFISSISPATIAANKNITDILKSEYN</sequence>
<dbReference type="GO" id="GO:0005886">
    <property type="term" value="C:plasma membrane"/>
    <property type="evidence" value="ECO:0007669"/>
    <property type="project" value="UniProtKB-SubCell"/>
</dbReference>
<dbReference type="InterPro" id="IPR003838">
    <property type="entry name" value="ABC3_permease_C"/>
</dbReference>
<keyword evidence="5 7" id="KW-0472">Membrane</keyword>
<evidence type="ECO:0000256" key="6">
    <source>
        <dbReference type="ARBA" id="ARBA00038076"/>
    </source>
</evidence>
<dbReference type="STRING" id="1505725.GA0061074_102143"/>
<dbReference type="InterPro" id="IPR050250">
    <property type="entry name" value="Macrolide_Exporter_MacB"/>
</dbReference>
<comment type="similarity">
    <text evidence="6">Belongs to the ABC-4 integral membrane protein family.</text>
</comment>
<dbReference type="PANTHER" id="PTHR30572">
    <property type="entry name" value="MEMBRANE COMPONENT OF TRANSPORTER-RELATED"/>
    <property type="match status" value="1"/>
</dbReference>
<feature type="domain" description="MacB-like periplasmic core" evidence="9">
    <location>
        <begin position="26"/>
        <end position="225"/>
    </location>
</feature>
<dbReference type="GO" id="GO:0022857">
    <property type="term" value="F:transmembrane transporter activity"/>
    <property type="evidence" value="ECO:0007669"/>
    <property type="project" value="TreeGrafter"/>
</dbReference>
<proteinExistence type="inferred from homology"/>
<dbReference type="Pfam" id="PF12704">
    <property type="entry name" value="MacB_PCD"/>
    <property type="match status" value="1"/>
</dbReference>
<feature type="transmembrane region" description="Helical" evidence="7">
    <location>
        <begin position="308"/>
        <end position="338"/>
    </location>
</feature>
<evidence type="ECO:0000256" key="1">
    <source>
        <dbReference type="ARBA" id="ARBA00004651"/>
    </source>
</evidence>
<protein>
    <submittedName>
        <fullName evidence="10">Putative ABC transport system permease protein</fullName>
    </submittedName>
</protein>
<keyword evidence="11" id="KW-1185">Reference proteome</keyword>
<evidence type="ECO:0000259" key="9">
    <source>
        <dbReference type="Pfam" id="PF12704"/>
    </source>
</evidence>
<dbReference type="RefSeq" id="WP_092461661.1">
    <property type="nucleotide sequence ID" value="NZ_BJEE01000001.1"/>
</dbReference>
<accession>A0A1C3ZQ28</accession>
<dbReference type="InterPro" id="IPR025857">
    <property type="entry name" value="MacB_PCD"/>
</dbReference>
<organism evidence="10 11">
    <name type="scientific">Weissella bombi</name>
    <dbReference type="NCBI Taxonomy" id="1505725"/>
    <lineage>
        <taxon>Bacteria</taxon>
        <taxon>Bacillati</taxon>
        <taxon>Bacillota</taxon>
        <taxon>Bacilli</taxon>
        <taxon>Lactobacillales</taxon>
        <taxon>Lactobacillaceae</taxon>
        <taxon>Weissella</taxon>
    </lineage>
</organism>
<dbReference type="AlphaFoldDB" id="A0A1C3ZQ28"/>
<keyword evidence="2" id="KW-1003">Cell membrane</keyword>
<evidence type="ECO:0000256" key="5">
    <source>
        <dbReference type="ARBA" id="ARBA00023136"/>
    </source>
</evidence>
<gene>
    <name evidence="10" type="ORF">GA0061074_102143</name>
</gene>
<feature type="transmembrane region" description="Helical" evidence="7">
    <location>
        <begin position="350"/>
        <end position="372"/>
    </location>
</feature>
<reference evidence="11" key="1">
    <citation type="submission" date="2016-08" db="EMBL/GenBank/DDBJ databases">
        <authorList>
            <person name="Varghese N."/>
            <person name="Submissions Spin"/>
        </authorList>
    </citation>
    <scope>NUCLEOTIDE SEQUENCE [LARGE SCALE GENOMIC DNA]</scope>
    <source>
        <strain evidence="11">R-53094</strain>
    </source>
</reference>
<feature type="transmembrane region" description="Helical" evidence="7">
    <location>
        <begin position="261"/>
        <end position="287"/>
    </location>
</feature>
<dbReference type="EMBL" id="FMAO01000002">
    <property type="protein sequence ID" value="SCB84547.1"/>
    <property type="molecule type" value="Genomic_DNA"/>
</dbReference>
<dbReference type="OrthoDB" id="9770036at2"/>
<evidence type="ECO:0000256" key="2">
    <source>
        <dbReference type="ARBA" id="ARBA00022475"/>
    </source>
</evidence>
<comment type="subcellular location">
    <subcellularLocation>
        <location evidence="1">Cell membrane</location>
        <topology evidence="1">Multi-pass membrane protein</topology>
    </subcellularLocation>
</comment>
<evidence type="ECO:0000313" key="10">
    <source>
        <dbReference type="EMBL" id="SCB84547.1"/>
    </source>
</evidence>
<name>A0A1C3ZQ28_9LACO</name>
<dbReference type="PANTHER" id="PTHR30572:SF4">
    <property type="entry name" value="ABC TRANSPORTER PERMEASE YTRF"/>
    <property type="match status" value="1"/>
</dbReference>
<dbReference type="Proteomes" id="UP000199268">
    <property type="component" value="Unassembled WGS sequence"/>
</dbReference>